<evidence type="ECO:0000313" key="1">
    <source>
        <dbReference type="EMBL" id="EWC45645.1"/>
    </source>
</evidence>
<dbReference type="OrthoDB" id="5387594at2759"/>
<organism evidence="1 2">
    <name type="scientific">Drechslerella stenobrocha 248</name>
    <dbReference type="NCBI Taxonomy" id="1043628"/>
    <lineage>
        <taxon>Eukaryota</taxon>
        <taxon>Fungi</taxon>
        <taxon>Dikarya</taxon>
        <taxon>Ascomycota</taxon>
        <taxon>Pezizomycotina</taxon>
        <taxon>Orbiliomycetes</taxon>
        <taxon>Orbiliales</taxon>
        <taxon>Orbiliaceae</taxon>
        <taxon>Drechslerella</taxon>
    </lineage>
</organism>
<reference evidence="1 2" key="1">
    <citation type="submission" date="2013-05" db="EMBL/GenBank/DDBJ databases">
        <title>Drechslerella stenobrocha genome reveals carnivorous origination and mechanical trapping mechanism of predatory fungi.</title>
        <authorList>
            <person name="Liu X."/>
            <person name="Zhang W."/>
            <person name="Liu K."/>
        </authorList>
    </citation>
    <scope>NUCLEOTIDE SEQUENCE [LARGE SCALE GENOMIC DNA]</scope>
    <source>
        <strain evidence="1 2">248</strain>
    </source>
</reference>
<dbReference type="Proteomes" id="UP000024837">
    <property type="component" value="Unassembled WGS sequence"/>
</dbReference>
<dbReference type="AlphaFoldDB" id="W7I9C9"/>
<dbReference type="EMBL" id="KI966425">
    <property type="protein sequence ID" value="EWC45645.1"/>
    <property type="molecule type" value="Genomic_DNA"/>
</dbReference>
<proteinExistence type="predicted"/>
<dbReference type="HOGENOM" id="CLU_983446_0_0_1"/>
<keyword evidence="2" id="KW-1185">Reference proteome</keyword>
<sequence length="276" mass="30215">MQLSVPNRLILTLTRPDGLVHVPDDDVSHSSGDCTAAIKAAGSEKTAQGTLLLVSYAQVGARCQDGSFSDSEAGIDGSLRGVANWRNRMKERAVAAGKAAFTPLRRFRRTSRDASSSISQTVKRSDMMAARKGGDGTTYRLMMISAHGNAALAPSSPQMHSMFFQRSREYMQHHFLSNDASDIVFGNSYPIDGSTRVSILTLGVKLRGGQTSWRAFVEEQKDNGKTIKTLVEDGIWMFASNKYIAAYFEVLDPRGLPIFDFMIYGFDSVNSPLPSK</sequence>
<accession>W7I9C9</accession>
<evidence type="ECO:0000313" key="2">
    <source>
        <dbReference type="Proteomes" id="UP000024837"/>
    </source>
</evidence>
<gene>
    <name evidence="1" type="ORF">DRE_05206</name>
</gene>
<protein>
    <submittedName>
        <fullName evidence="1">Uncharacterized protein</fullName>
    </submittedName>
</protein>
<name>W7I9C9_9PEZI</name>